<accession>A0A9D1SK46</accession>
<dbReference type="Pfam" id="PF14277">
    <property type="entry name" value="DUF4364"/>
    <property type="match status" value="1"/>
</dbReference>
<reference evidence="1" key="1">
    <citation type="submission" date="2020-10" db="EMBL/GenBank/DDBJ databases">
        <authorList>
            <person name="Gilroy R."/>
        </authorList>
    </citation>
    <scope>NUCLEOTIDE SEQUENCE</scope>
    <source>
        <strain evidence="1">9366</strain>
    </source>
</reference>
<comment type="caution">
    <text evidence="1">The sequence shown here is derived from an EMBL/GenBank/DDBJ whole genome shotgun (WGS) entry which is preliminary data.</text>
</comment>
<proteinExistence type="predicted"/>
<protein>
    <submittedName>
        <fullName evidence="1">DUF4364 family protein</fullName>
    </submittedName>
</protein>
<dbReference type="EMBL" id="DVNJ01000020">
    <property type="protein sequence ID" value="HIU62870.1"/>
    <property type="molecule type" value="Genomic_DNA"/>
</dbReference>
<sequence>MDRPAFADEEAFVNKLILLYIFDQCNVGLIESVIYDIATSHNWIKPIFCKPAFDDLVKTDYLVNLSRPRAPQPRYKITPEGRECLKCFYYKIPLSVREEIAAYIKENIISFRKQQDYVSDYYRNEDGSYTVLLKIVDDTSTWMELKLKVDSRAKAKWIFKTWRDKAVEVYGFLSENVIEN</sequence>
<organism evidence="1 2">
    <name type="scientific">Candidatus Caccalectryoclostridium excrementigallinarum</name>
    <dbReference type="NCBI Taxonomy" id="2840710"/>
    <lineage>
        <taxon>Bacteria</taxon>
        <taxon>Bacillati</taxon>
        <taxon>Bacillota</taxon>
        <taxon>Clostridia</taxon>
        <taxon>Christensenellales</taxon>
        <taxon>Christensenellaceae</taxon>
        <taxon>Christensenellaceae incertae sedis</taxon>
        <taxon>Candidatus Caccalectryoclostridium</taxon>
    </lineage>
</organism>
<reference evidence="1" key="2">
    <citation type="journal article" date="2021" name="PeerJ">
        <title>Extensive microbial diversity within the chicken gut microbiome revealed by metagenomics and culture.</title>
        <authorList>
            <person name="Gilroy R."/>
            <person name="Ravi A."/>
            <person name="Getino M."/>
            <person name="Pursley I."/>
            <person name="Horton D.L."/>
            <person name="Alikhan N.F."/>
            <person name="Baker D."/>
            <person name="Gharbi K."/>
            <person name="Hall N."/>
            <person name="Watson M."/>
            <person name="Adriaenssens E.M."/>
            <person name="Foster-Nyarko E."/>
            <person name="Jarju S."/>
            <person name="Secka A."/>
            <person name="Antonio M."/>
            <person name="Oren A."/>
            <person name="Chaudhuri R.R."/>
            <person name="La Ragione R."/>
            <person name="Hildebrand F."/>
            <person name="Pallen M.J."/>
        </authorList>
    </citation>
    <scope>NUCLEOTIDE SEQUENCE</scope>
    <source>
        <strain evidence="1">9366</strain>
    </source>
</reference>
<gene>
    <name evidence="1" type="ORF">IAB07_03775</name>
</gene>
<evidence type="ECO:0000313" key="1">
    <source>
        <dbReference type="EMBL" id="HIU62870.1"/>
    </source>
</evidence>
<name>A0A9D1SK46_9FIRM</name>
<dbReference type="Proteomes" id="UP000824145">
    <property type="component" value="Unassembled WGS sequence"/>
</dbReference>
<dbReference type="AlphaFoldDB" id="A0A9D1SK46"/>
<dbReference type="InterPro" id="IPR025374">
    <property type="entry name" value="DUF4364"/>
</dbReference>
<evidence type="ECO:0000313" key="2">
    <source>
        <dbReference type="Proteomes" id="UP000824145"/>
    </source>
</evidence>